<comment type="caution">
    <text evidence="1">The sequence shown here is derived from an EMBL/GenBank/DDBJ whole genome shotgun (WGS) entry which is preliminary data.</text>
</comment>
<dbReference type="AlphaFoldDB" id="A0AAV8UVP4"/>
<dbReference type="EMBL" id="JAMWBK010000004">
    <property type="protein sequence ID" value="KAJ8905623.1"/>
    <property type="molecule type" value="Genomic_DNA"/>
</dbReference>
<accession>A0AAV8UVP4</accession>
<dbReference type="Proteomes" id="UP001157974">
    <property type="component" value="Unassembled WGS sequence"/>
</dbReference>
<keyword evidence="2" id="KW-1185">Reference proteome</keyword>
<proteinExistence type="predicted"/>
<protein>
    <recommendedName>
        <fullName evidence="3">VWFC domain-containing protein</fullName>
    </recommendedName>
</protein>
<sequence length="195" mass="20754">MASYKQEDEFCGCCGGEDSCFEGNKCVPNTGSTLCAYPQAQIGFPPDYLCKCSCVDDNTCTDPATGNCIPVADFVCIIDQWSPLRAEDGTCTCDGLRCPEGECLRQESAPPGSCTTTGVTCDSAGILSRAFDGQRCICCNDFDTEVVCIRKTDNICILVSDFPCPDGEIPASFSNKLCTCVPQIACRQTLSSVAC</sequence>
<evidence type="ECO:0000313" key="1">
    <source>
        <dbReference type="EMBL" id="KAJ8905623.1"/>
    </source>
</evidence>
<evidence type="ECO:0008006" key="3">
    <source>
        <dbReference type="Google" id="ProtNLM"/>
    </source>
</evidence>
<gene>
    <name evidence="1" type="ORF">NDN08_002129</name>
</gene>
<organism evidence="1 2">
    <name type="scientific">Rhodosorus marinus</name>
    <dbReference type="NCBI Taxonomy" id="101924"/>
    <lineage>
        <taxon>Eukaryota</taxon>
        <taxon>Rhodophyta</taxon>
        <taxon>Stylonematophyceae</taxon>
        <taxon>Stylonematales</taxon>
        <taxon>Stylonemataceae</taxon>
        <taxon>Rhodosorus</taxon>
    </lineage>
</organism>
<name>A0AAV8UVP4_9RHOD</name>
<evidence type="ECO:0000313" key="2">
    <source>
        <dbReference type="Proteomes" id="UP001157974"/>
    </source>
</evidence>
<reference evidence="1 2" key="1">
    <citation type="journal article" date="2023" name="Nat. Commun.">
        <title>Origin of minicircular mitochondrial genomes in red algae.</title>
        <authorList>
            <person name="Lee Y."/>
            <person name="Cho C.H."/>
            <person name="Lee Y.M."/>
            <person name="Park S.I."/>
            <person name="Yang J.H."/>
            <person name="West J.A."/>
            <person name="Bhattacharya D."/>
            <person name="Yoon H.S."/>
        </authorList>
    </citation>
    <scope>NUCLEOTIDE SEQUENCE [LARGE SCALE GENOMIC DNA]</scope>
    <source>
        <strain evidence="1 2">CCMP1338</strain>
        <tissue evidence="1">Whole cell</tissue>
    </source>
</reference>